<keyword evidence="2" id="KW-0418">Kinase</keyword>
<keyword evidence="2" id="KW-0808">Transferase</keyword>
<evidence type="ECO:0000313" key="2">
    <source>
        <dbReference type="EMBL" id="WAW09031.1"/>
    </source>
</evidence>
<evidence type="ECO:0000259" key="1">
    <source>
        <dbReference type="PROSITE" id="PS50011"/>
    </source>
</evidence>
<proteinExistence type="predicted"/>
<organism evidence="2 3">
    <name type="scientific">Oxalobacter vibrioformis</name>
    <dbReference type="NCBI Taxonomy" id="933080"/>
    <lineage>
        <taxon>Bacteria</taxon>
        <taxon>Pseudomonadati</taxon>
        <taxon>Pseudomonadota</taxon>
        <taxon>Betaproteobacteria</taxon>
        <taxon>Burkholderiales</taxon>
        <taxon>Oxalobacteraceae</taxon>
        <taxon>Oxalobacter</taxon>
    </lineage>
</organism>
<dbReference type="PROSITE" id="PS00108">
    <property type="entry name" value="PROTEIN_KINASE_ST"/>
    <property type="match status" value="1"/>
</dbReference>
<dbReference type="InterPro" id="IPR011009">
    <property type="entry name" value="Kinase-like_dom_sf"/>
</dbReference>
<reference evidence="2" key="1">
    <citation type="journal article" date="2022" name="Front. Microbiol.">
        <title>New perspectives on an old grouping: The genomic and phenotypic variability of Oxalobacter formigenes and the implications for calcium oxalate stone prevention.</title>
        <authorList>
            <person name="Chmiel J.A."/>
            <person name="Carr C."/>
            <person name="Stuivenberg G.A."/>
            <person name="Venema R."/>
            <person name="Chanyi R.M."/>
            <person name="Al K.F."/>
            <person name="Giguere D."/>
            <person name="Say H."/>
            <person name="Akouris P.P."/>
            <person name="Dominguez Romero S.A."/>
            <person name="Kwong A."/>
            <person name="Tai V."/>
            <person name="Koval S.F."/>
            <person name="Razvi H."/>
            <person name="Bjazevic J."/>
            <person name="Burton J.P."/>
        </authorList>
    </citation>
    <scope>NUCLEOTIDE SEQUENCE</scope>
    <source>
        <strain evidence="2">WoOx3</strain>
    </source>
</reference>
<dbReference type="GO" id="GO:0004672">
    <property type="term" value="F:protein kinase activity"/>
    <property type="evidence" value="ECO:0007669"/>
    <property type="project" value="InterPro"/>
</dbReference>
<dbReference type="SUPFAM" id="SSF56112">
    <property type="entry name" value="Protein kinase-like (PK-like)"/>
    <property type="match status" value="1"/>
</dbReference>
<feature type="domain" description="Protein kinase" evidence="1">
    <location>
        <begin position="1"/>
        <end position="297"/>
    </location>
</feature>
<dbReference type="PROSITE" id="PS50011">
    <property type="entry name" value="PROTEIN_KINASE_DOM"/>
    <property type="match status" value="1"/>
</dbReference>
<dbReference type="GO" id="GO:0005524">
    <property type="term" value="F:ATP binding"/>
    <property type="evidence" value="ECO:0007669"/>
    <property type="project" value="InterPro"/>
</dbReference>
<dbReference type="InterPro" id="IPR008271">
    <property type="entry name" value="Ser/Thr_kinase_AS"/>
</dbReference>
<name>A0A9E9P3D1_9BURK</name>
<keyword evidence="3" id="KW-1185">Reference proteome</keyword>
<dbReference type="InterPro" id="IPR000719">
    <property type="entry name" value="Prot_kinase_dom"/>
</dbReference>
<dbReference type="EMBL" id="CP098242">
    <property type="protein sequence ID" value="WAW09031.1"/>
    <property type="molecule type" value="Genomic_DNA"/>
</dbReference>
<dbReference type="Gene3D" id="1.10.510.10">
    <property type="entry name" value="Transferase(Phosphotransferase) domain 1"/>
    <property type="match status" value="1"/>
</dbReference>
<dbReference type="Pfam" id="PF00069">
    <property type="entry name" value="Pkinase"/>
    <property type="match status" value="1"/>
</dbReference>
<protein>
    <submittedName>
        <fullName evidence="2">Protein kinase</fullName>
    </submittedName>
</protein>
<accession>A0A9E9P3D1</accession>
<dbReference type="Proteomes" id="UP001156215">
    <property type="component" value="Chromosome"/>
</dbReference>
<dbReference type="KEGG" id="ovb:NB640_06975"/>
<sequence>MSVIQTHVGSNMSDQLCFPVKRPDSPDDAIQYLESTFHLHRVSCMSWKEKTSNFSFFQGYRGTDKLFIKWGGKSGSSINDYTYTSRLYDTCPDFFLRPSFCVSENGINCMALEYVEGRTLEDAILGGSLTMQERASLVIKLPLVAQALIDANCVHRDIKPSNIMILPDGSIRLFDFEFATDAQGYREREEIRRVPHLVSNIGTDMECGMDLGIGRYQWDDMVIFRRILKLIGSSPQYAAAYEKADHFFRSHEGLRRIRFPGRRRLLVKRKLINLLAVILPVRAWRNKVRQLNKTPQF</sequence>
<dbReference type="AlphaFoldDB" id="A0A9E9P3D1"/>
<dbReference type="RefSeq" id="WP_269308024.1">
    <property type="nucleotide sequence ID" value="NZ_CP098242.1"/>
</dbReference>
<evidence type="ECO:0000313" key="3">
    <source>
        <dbReference type="Proteomes" id="UP001156215"/>
    </source>
</evidence>
<gene>
    <name evidence="2" type="ORF">NB640_06975</name>
</gene>